<reference evidence="1 4" key="2">
    <citation type="submission" date="2022-03" db="EMBL/GenBank/DDBJ databases">
        <title>Taxonomic description of new species and reclassification of some bacterial strains.</title>
        <authorList>
            <person name="Ndongo S."/>
        </authorList>
    </citation>
    <scope>NUCLEOTIDE SEQUENCE [LARGE SCALE GENOMIC DNA]</scope>
    <source>
        <strain evidence="1 4">Marseille-P6666</strain>
    </source>
</reference>
<dbReference type="GeneID" id="84023361"/>
<dbReference type="Proteomes" id="UP000642553">
    <property type="component" value="Chromosome"/>
</dbReference>
<organism evidence="2 3">
    <name type="scientific">Akkermansia massiliensis</name>
    <dbReference type="NCBI Taxonomy" id="2927224"/>
    <lineage>
        <taxon>Bacteria</taxon>
        <taxon>Pseudomonadati</taxon>
        <taxon>Verrucomicrobiota</taxon>
        <taxon>Verrucomicrobiia</taxon>
        <taxon>Verrucomicrobiales</taxon>
        <taxon>Akkermansiaceae</taxon>
        <taxon>Akkermansia</taxon>
    </lineage>
</organism>
<reference evidence="2" key="1">
    <citation type="submission" date="2018-05" db="EMBL/GenBank/DDBJ databases">
        <title>Complete genome sequnece of Akkermansia muciniphila EB-AMDK-40.</title>
        <authorList>
            <person name="Nam Y.-D."/>
            <person name="Chung W.-H."/>
            <person name="Park Y.S."/>
            <person name="Kang J."/>
        </authorList>
    </citation>
    <scope>NUCLEOTIDE SEQUENCE</scope>
    <source>
        <strain evidence="2">EB-AMDK-40</strain>
    </source>
</reference>
<accession>A0AAE6W307</accession>
<evidence type="ECO:0000313" key="3">
    <source>
        <dbReference type="Proteomes" id="UP000642553"/>
    </source>
</evidence>
<protein>
    <submittedName>
        <fullName evidence="2">Uncharacterized protein</fullName>
    </submittedName>
</protein>
<evidence type="ECO:0000313" key="4">
    <source>
        <dbReference type="Proteomes" id="UP001202031"/>
    </source>
</evidence>
<keyword evidence="4" id="KW-1185">Reference proteome</keyword>
<dbReference type="Proteomes" id="UP001202031">
    <property type="component" value="Unassembled WGS sequence"/>
</dbReference>
<evidence type="ECO:0000313" key="1">
    <source>
        <dbReference type="EMBL" id="MCL6656828.1"/>
    </source>
</evidence>
<gene>
    <name evidence="2" type="ORF">DMI76_12520</name>
    <name evidence="1" type="ORF">M8N44_05780</name>
</gene>
<sequence>MDRQREQAVEVLLAMEGQCRELVIDCRQGMLGKQGCQVTVLRREHILSLLQELNRLYDSGIPRRELNDDKEEDDENCCFSWIYEFDFFLQESGFLLHFVIDAALDSDGVIKKYLTLERQVHREGAYLKVSEPMVLDPDALVQLKRKVAAIMTVPPNTERFLDWKDIYPGLDE</sequence>
<dbReference type="AlphaFoldDB" id="A0AAE6W307"/>
<dbReference type="EMBL" id="CP029701">
    <property type="protein sequence ID" value="QHV64130.1"/>
    <property type="molecule type" value="Genomic_DNA"/>
</dbReference>
<name>A0AAE6W307_9BACT</name>
<dbReference type="RefSeq" id="WP_102749256.1">
    <property type="nucleotide sequence ID" value="NZ_CP029701.1"/>
</dbReference>
<proteinExistence type="predicted"/>
<evidence type="ECO:0000313" key="2">
    <source>
        <dbReference type="EMBL" id="QHV64130.1"/>
    </source>
</evidence>
<dbReference type="EMBL" id="JAMGSI010000001">
    <property type="protein sequence ID" value="MCL6656828.1"/>
    <property type="molecule type" value="Genomic_DNA"/>
</dbReference>